<feature type="chain" id="PRO_5042105243" description="Disease resistance N-terminal domain-containing protein" evidence="4">
    <location>
        <begin position="22"/>
        <end position="141"/>
    </location>
</feature>
<evidence type="ECO:0000313" key="6">
    <source>
        <dbReference type="EMBL" id="KAK2653431.1"/>
    </source>
</evidence>
<dbReference type="Pfam" id="PF18052">
    <property type="entry name" value="Rx_N"/>
    <property type="match status" value="1"/>
</dbReference>
<evidence type="ECO:0000256" key="3">
    <source>
        <dbReference type="ARBA" id="ARBA00022821"/>
    </source>
</evidence>
<dbReference type="GO" id="GO:0000166">
    <property type="term" value="F:nucleotide binding"/>
    <property type="evidence" value="ECO:0007669"/>
    <property type="project" value="UniProtKB-KW"/>
</dbReference>
<dbReference type="EMBL" id="JANJYI010000004">
    <property type="protein sequence ID" value="KAK2653431.1"/>
    <property type="molecule type" value="Genomic_DNA"/>
</dbReference>
<keyword evidence="2" id="KW-0547">Nucleotide-binding</keyword>
<protein>
    <recommendedName>
        <fullName evidence="5">Disease resistance N-terminal domain-containing protein</fullName>
    </recommendedName>
</protein>
<comment type="caution">
    <text evidence="6">The sequence shown here is derived from an EMBL/GenBank/DDBJ whole genome shotgun (WGS) entry which is preliminary data.</text>
</comment>
<feature type="signal peptide" evidence="4">
    <location>
        <begin position="1"/>
        <end position="21"/>
    </location>
</feature>
<reference evidence="6" key="1">
    <citation type="journal article" date="2023" name="Plant J.">
        <title>Genome sequences and population genomics provide insights into the demographic history, inbreeding, and mutation load of two 'living fossil' tree species of Dipteronia.</title>
        <authorList>
            <person name="Feng Y."/>
            <person name="Comes H.P."/>
            <person name="Chen J."/>
            <person name="Zhu S."/>
            <person name="Lu R."/>
            <person name="Zhang X."/>
            <person name="Li P."/>
            <person name="Qiu J."/>
            <person name="Olsen K.M."/>
            <person name="Qiu Y."/>
        </authorList>
    </citation>
    <scope>NUCLEOTIDE SEQUENCE</scope>
    <source>
        <strain evidence="6">KIB01</strain>
    </source>
</reference>
<keyword evidence="7" id="KW-1185">Reference proteome</keyword>
<accession>A0AAD9X5U4</accession>
<dbReference type="AlphaFoldDB" id="A0AAD9X5U4"/>
<dbReference type="InterPro" id="IPR041118">
    <property type="entry name" value="Rx_N"/>
</dbReference>
<evidence type="ECO:0000256" key="2">
    <source>
        <dbReference type="ARBA" id="ARBA00022741"/>
    </source>
</evidence>
<keyword evidence="1" id="KW-0677">Repeat</keyword>
<dbReference type="GO" id="GO:0006952">
    <property type="term" value="P:defense response"/>
    <property type="evidence" value="ECO:0007669"/>
    <property type="project" value="UniProtKB-KW"/>
</dbReference>
<gene>
    <name evidence="6" type="ORF">Ddye_013287</name>
</gene>
<dbReference type="Gene3D" id="1.20.5.4130">
    <property type="match status" value="1"/>
</dbReference>
<name>A0AAD9X5U4_9ROSI</name>
<evidence type="ECO:0000313" key="7">
    <source>
        <dbReference type="Proteomes" id="UP001280121"/>
    </source>
</evidence>
<keyword evidence="4" id="KW-0732">Signal</keyword>
<keyword evidence="3" id="KW-0611">Plant defense</keyword>
<feature type="domain" description="Disease resistance N-terminal" evidence="5">
    <location>
        <begin position="12"/>
        <end position="103"/>
    </location>
</feature>
<organism evidence="6 7">
    <name type="scientific">Dipteronia dyeriana</name>
    <dbReference type="NCBI Taxonomy" id="168575"/>
    <lineage>
        <taxon>Eukaryota</taxon>
        <taxon>Viridiplantae</taxon>
        <taxon>Streptophyta</taxon>
        <taxon>Embryophyta</taxon>
        <taxon>Tracheophyta</taxon>
        <taxon>Spermatophyta</taxon>
        <taxon>Magnoliopsida</taxon>
        <taxon>eudicotyledons</taxon>
        <taxon>Gunneridae</taxon>
        <taxon>Pentapetalae</taxon>
        <taxon>rosids</taxon>
        <taxon>malvids</taxon>
        <taxon>Sapindales</taxon>
        <taxon>Sapindaceae</taxon>
        <taxon>Hippocastanoideae</taxon>
        <taxon>Acereae</taxon>
        <taxon>Dipteronia</taxon>
    </lineage>
</organism>
<evidence type="ECO:0000259" key="5">
    <source>
        <dbReference type="Pfam" id="PF18052"/>
    </source>
</evidence>
<dbReference type="Proteomes" id="UP001280121">
    <property type="component" value="Unassembled WGS sequence"/>
</dbReference>
<sequence>MPVAELLLSAFLTVLFERMVSFNLLQFLRKEGLYSKIKNWEEMLKMMQAVLGDAKEKQLTDRAVKMWLDDLRDLAYDMENILYEFATEALARKLKMEELDDHHQANTSKKVRRLLLPACIWNLTLESYQVQQIRKEDSLND</sequence>
<proteinExistence type="predicted"/>
<evidence type="ECO:0000256" key="4">
    <source>
        <dbReference type="SAM" id="SignalP"/>
    </source>
</evidence>
<evidence type="ECO:0000256" key="1">
    <source>
        <dbReference type="ARBA" id="ARBA00022737"/>
    </source>
</evidence>